<dbReference type="Pfam" id="PF05995">
    <property type="entry name" value="CDO_I"/>
    <property type="match status" value="1"/>
</dbReference>
<dbReference type="CDD" id="cd10548">
    <property type="entry name" value="cupin_CDO"/>
    <property type="match status" value="1"/>
</dbReference>
<evidence type="ECO:0000256" key="6">
    <source>
        <dbReference type="ARBA" id="ARBA00023004"/>
    </source>
</evidence>
<evidence type="ECO:0000256" key="9">
    <source>
        <dbReference type="SAM" id="SignalP"/>
    </source>
</evidence>
<organism evidence="10 11">
    <name type="scientific">Emiliania huxleyi (strain CCMP1516)</name>
    <dbReference type="NCBI Taxonomy" id="280463"/>
    <lineage>
        <taxon>Eukaryota</taxon>
        <taxon>Haptista</taxon>
        <taxon>Haptophyta</taxon>
        <taxon>Prymnesiophyceae</taxon>
        <taxon>Isochrysidales</taxon>
        <taxon>Noelaerhabdaceae</taxon>
        <taxon>Emiliania</taxon>
    </lineage>
</organism>
<dbReference type="Gene3D" id="2.60.120.10">
    <property type="entry name" value="Jelly Rolls"/>
    <property type="match status" value="1"/>
</dbReference>
<dbReference type="KEGG" id="ehx:EMIHUDRAFT_106454"/>
<dbReference type="AlphaFoldDB" id="A0A0D3I8Z4"/>
<comment type="catalytic activity">
    <reaction evidence="8">
        <text>L-cysteine + O2 = 3-sulfino-L-alanine + H(+)</text>
        <dbReference type="Rhea" id="RHEA:20441"/>
        <dbReference type="ChEBI" id="CHEBI:15378"/>
        <dbReference type="ChEBI" id="CHEBI:15379"/>
        <dbReference type="ChEBI" id="CHEBI:35235"/>
        <dbReference type="ChEBI" id="CHEBI:61085"/>
        <dbReference type="EC" id="1.13.11.20"/>
    </reaction>
</comment>
<dbReference type="HOGENOM" id="CLU_817440_0_0_1"/>
<dbReference type="Proteomes" id="UP000013827">
    <property type="component" value="Unassembled WGS sequence"/>
</dbReference>
<dbReference type="STRING" id="2903.R1DG43"/>
<sequence length="340" mass="36378">MLSAATVACGVLLAGRPLAVGVDGPRGLGGARMLSAAPAPDGWLETAARKPAVSAEELAELEATVEKERAAWNAKTFAEDFSTSDFNTGRAAPSPVASCGEAQAADSAAETLHRFVNVGCEAVVPPDSMVIGEGGAKELEAIVTGEVMRRNARDYAEDWSRAFEDQPAMPRRREWEQLSAALTAAFARTAEALERHCTWEEGRYTRNSVLKGDGFEAMDVHSGMRSNCFMKVLRGSLVETTYEQISRHGSKPAVREGTARSLPAGADAYINDDFGVHKVQNPSPTSGAVSIHVYAPGWTSVQLYDECSDDVVHLAESPAAAMPEGQVAEGWNHWKDNSNI</sequence>
<dbReference type="InterPro" id="IPR014710">
    <property type="entry name" value="RmlC-like_jellyroll"/>
</dbReference>
<evidence type="ECO:0000256" key="2">
    <source>
        <dbReference type="ARBA" id="ARBA00013133"/>
    </source>
</evidence>
<evidence type="ECO:0000256" key="8">
    <source>
        <dbReference type="RuleBase" id="RU366010"/>
    </source>
</evidence>
<keyword evidence="5 8" id="KW-0560">Oxidoreductase</keyword>
<evidence type="ECO:0000313" key="11">
    <source>
        <dbReference type="Proteomes" id="UP000013827"/>
    </source>
</evidence>
<feature type="cross-link" description="3'-(S-cysteinyl)-tyrosine (Cys-Tyr)" evidence="7">
    <location>
        <begin position="228"/>
        <end position="294"/>
    </location>
</feature>
<dbReference type="PaxDb" id="2903-EOD07729"/>
<reference evidence="11" key="1">
    <citation type="journal article" date="2013" name="Nature">
        <title>Pan genome of the phytoplankton Emiliania underpins its global distribution.</title>
        <authorList>
            <person name="Read B.A."/>
            <person name="Kegel J."/>
            <person name="Klute M.J."/>
            <person name="Kuo A."/>
            <person name="Lefebvre S.C."/>
            <person name="Maumus F."/>
            <person name="Mayer C."/>
            <person name="Miller J."/>
            <person name="Monier A."/>
            <person name="Salamov A."/>
            <person name="Young J."/>
            <person name="Aguilar M."/>
            <person name="Claverie J.M."/>
            <person name="Frickenhaus S."/>
            <person name="Gonzalez K."/>
            <person name="Herman E.K."/>
            <person name="Lin Y.C."/>
            <person name="Napier J."/>
            <person name="Ogata H."/>
            <person name="Sarno A.F."/>
            <person name="Shmutz J."/>
            <person name="Schroeder D."/>
            <person name="de Vargas C."/>
            <person name="Verret F."/>
            <person name="von Dassow P."/>
            <person name="Valentin K."/>
            <person name="Van de Peer Y."/>
            <person name="Wheeler G."/>
            <person name="Dacks J.B."/>
            <person name="Delwiche C.F."/>
            <person name="Dyhrman S.T."/>
            <person name="Glockner G."/>
            <person name="John U."/>
            <person name="Richards T."/>
            <person name="Worden A.Z."/>
            <person name="Zhang X."/>
            <person name="Grigoriev I.V."/>
            <person name="Allen A.E."/>
            <person name="Bidle K."/>
            <person name="Borodovsky M."/>
            <person name="Bowler C."/>
            <person name="Brownlee C."/>
            <person name="Cock J.M."/>
            <person name="Elias M."/>
            <person name="Gladyshev V.N."/>
            <person name="Groth M."/>
            <person name="Guda C."/>
            <person name="Hadaegh A."/>
            <person name="Iglesias-Rodriguez M.D."/>
            <person name="Jenkins J."/>
            <person name="Jones B.M."/>
            <person name="Lawson T."/>
            <person name="Leese F."/>
            <person name="Lindquist E."/>
            <person name="Lobanov A."/>
            <person name="Lomsadze A."/>
            <person name="Malik S.B."/>
            <person name="Marsh M.E."/>
            <person name="Mackinder L."/>
            <person name="Mock T."/>
            <person name="Mueller-Roeber B."/>
            <person name="Pagarete A."/>
            <person name="Parker M."/>
            <person name="Probert I."/>
            <person name="Quesneville H."/>
            <person name="Raines C."/>
            <person name="Rensing S.A."/>
            <person name="Riano-Pachon D.M."/>
            <person name="Richier S."/>
            <person name="Rokitta S."/>
            <person name="Shiraiwa Y."/>
            <person name="Soanes D.M."/>
            <person name="van der Giezen M."/>
            <person name="Wahlund T.M."/>
            <person name="Williams B."/>
            <person name="Wilson W."/>
            <person name="Wolfe G."/>
            <person name="Wurch L.L."/>
        </authorList>
    </citation>
    <scope>NUCLEOTIDE SEQUENCE</scope>
</reference>
<evidence type="ECO:0000256" key="3">
    <source>
        <dbReference type="ARBA" id="ARBA00022723"/>
    </source>
</evidence>
<evidence type="ECO:0000256" key="4">
    <source>
        <dbReference type="ARBA" id="ARBA00022964"/>
    </source>
</evidence>
<dbReference type="RefSeq" id="XP_005760158.1">
    <property type="nucleotide sequence ID" value="XM_005760101.1"/>
</dbReference>
<dbReference type="PANTHER" id="PTHR12918">
    <property type="entry name" value="CYSTEINE DIOXYGENASE"/>
    <property type="match status" value="1"/>
</dbReference>
<reference evidence="10" key="2">
    <citation type="submission" date="2024-10" db="UniProtKB">
        <authorList>
            <consortium name="EnsemblProtists"/>
        </authorList>
    </citation>
    <scope>IDENTIFICATION</scope>
</reference>
<dbReference type="EnsemblProtists" id="EOD07729">
    <property type="protein sequence ID" value="EOD07729"/>
    <property type="gene ID" value="EMIHUDRAFT_106454"/>
</dbReference>
<evidence type="ECO:0000313" key="10">
    <source>
        <dbReference type="EnsemblProtists" id="EOD07729"/>
    </source>
</evidence>
<keyword evidence="11" id="KW-1185">Reference proteome</keyword>
<feature type="chain" id="PRO_5044290974" description="Cysteine dioxygenase" evidence="9">
    <location>
        <begin position="22"/>
        <end position="340"/>
    </location>
</feature>
<dbReference type="GO" id="GO:0017172">
    <property type="term" value="F:cysteine dioxygenase activity"/>
    <property type="evidence" value="ECO:0007669"/>
    <property type="project" value="UniProtKB-UniRule"/>
</dbReference>
<accession>A0A0D3I8Z4</accession>
<feature type="signal peptide" evidence="9">
    <location>
        <begin position="1"/>
        <end position="21"/>
    </location>
</feature>
<evidence type="ECO:0000256" key="5">
    <source>
        <dbReference type="ARBA" id="ARBA00023002"/>
    </source>
</evidence>
<keyword evidence="9" id="KW-0732">Signal</keyword>
<proteinExistence type="inferred from homology"/>
<keyword evidence="6 8" id="KW-0408">Iron</keyword>
<evidence type="ECO:0000256" key="1">
    <source>
        <dbReference type="ARBA" id="ARBA00006622"/>
    </source>
</evidence>
<dbReference type="InterPro" id="IPR010300">
    <property type="entry name" value="CDO_1"/>
</dbReference>
<keyword evidence="3 8" id="KW-0479">Metal-binding</keyword>
<evidence type="ECO:0000256" key="7">
    <source>
        <dbReference type="PIRSR" id="PIRSR610300-50"/>
    </source>
</evidence>
<dbReference type="GO" id="GO:0008198">
    <property type="term" value="F:ferrous iron binding"/>
    <property type="evidence" value="ECO:0007669"/>
    <property type="project" value="TreeGrafter"/>
</dbReference>
<keyword evidence="7" id="KW-0883">Thioether bond</keyword>
<name>A0A0D3I8Z4_EMIH1</name>
<comment type="cofactor">
    <cofactor evidence="8">
        <name>Fe cation</name>
        <dbReference type="ChEBI" id="CHEBI:24875"/>
    </cofactor>
    <text evidence="8">Binds 1 Fe cation per subunit.</text>
</comment>
<protein>
    <recommendedName>
        <fullName evidence="2 8">Cysteine dioxygenase</fullName>
        <ecNumber evidence="2 8">1.13.11.20</ecNumber>
    </recommendedName>
</protein>
<dbReference type="eggNOG" id="KOG4064">
    <property type="taxonomic scope" value="Eukaryota"/>
</dbReference>
<keyword evidence="4 8" id="KW-0223">Dioxygenase</keyword>
<dbReference type="EC" id="1.13.11.20" evidence="2 8"/>
<dbReference type="PANTHER" id="PTHR12918:SF1">
    <property type="entry name" value="CYSTEINE DIOXYGENASE TYPE 1"/>
    <property type="match status" value="1"/>
</dbReference>
<dbReference type="InterPro" id="IPR011051">
    <property type="entry name" value="RmlC_Cupin_sf"/>
</dbReference>
<dbReference type="SUPFAM" id="SSF51182">
    <property type="entry name" value="RmlC-like cupins"/>
    <property type="match status" value="1"/>
</dbReference>
<dbReference type="GeneID" id="17253860"/>
<comment type="similarity">
    <text evidence="1 8">Belongs to the cysteine dioxygenase family.</text>
</comment>